<dbReference type="CDD" id="cd06222">
    <property type="entry name" value="RNase_H_like"/>
    <property type="match status" value="1"/>
</dbReference>
<dbReference type="PANTHER" id="PTHR47074:SF11">
    <property type="entry name" value="REVERSE TRANSCRIPTASE-LIKE PROTEIN"/>
    <property type="match status" value="1"/>
</dbReference>
<feature type="domain" description="RNase H type-1" evidence="2">
    <location>
        <begin position="20"/>
        <end position="127"/>
    </location>
</feature>
<proteinExistence type="predicted"/>
<dbReference type="Proteomes" id="UP001174677">
    <property type="component" value="Chromosome 1"/>
</dbReference>
<evidence type="ECO:0000259" key="2">
    <source>
        <dbReference type="Pfam" id="PF13456"/>
    </source>
</evidence>
<evidence type="ECO:0000313" key="4">
    <source>
        <dbReference type="Proteomes" id="UP001174677"/>
    </source>
</evidence>
<dbReference type="InterPro" id="IPR036397">
    <property type="entry name" value="RNaseH_sf"/>
</dbReference>
<evidence type="ECO:0000256" key="1">
    <source>
        <dbReference type="SAM" id="Phobius"/>
    </source>
</evidence>
<dbReference type="Gene3D" id="3.30.420.10">
    <property type="entry name" value="Ribonuclease H-like superfamily/Ribonuclease H"/>
    <property type="match status" value="1"/>
</dbReference>
<accession>A0ABQ9N7X7</accession>
<keyword evidence="1" id="KW-1133">Transmembrane helix</keyword>
<keyword evidence="1" id="KW-0812">Transmembrane</keyword>
<keyword evidence="1" id="KW-0472">Membrane</keyword>
<organism evidence="3 4">
    <name type="scientific">Hevea brasiliensis</name>
    <name type="common">Para rubber tree</name>
    <name type="synonym">Siphonia brasiliensis</name>
    <dbReference type="NCBI Taxonomy" id="3981"/>
    <lineage>
        <taxon>Eukaryota</taxon>
        <taxon>Viridiplantae</taxon>
        <taxon>Streptophyta</taxon>
        <taxon>Embryophyta</taxon>
        <taxon>Tracheophyta</taxon>
        <taxon>Spermatophyta</taxon>
        <taxon>Magnoliopsida</taxon>
        <taxon>eudicotyledons</taxon>
        <taxon>Gunneridae</taxon>
        <taxon>Pentapetalae</taxon>
        <taxon>rosids</taxon>
        <taxon>fabids</taxon>
        <taxon>Malpighiales</taxon>
        <taxon>Euphorbiaceae</taxon>
        <taxon>Crotonoideae</taxon>
        <taxon>Micrandreae</taxon>
        <taxon>Hevea</taxon>
    </lineage>
</organism>
<dbReference type="EMBL" id="JARPOI010000001">
    <property type="protein sequence ID" value="KAJ9188627.1"/>
    <property type="molecule type" value="Genomic_DNA"/>
</dbReference>
<reference evidence="3" key="1">
    <citation type="journal article" date="2023" name="Plant Biotechnol. J.">
        <title>Chromosome-level wild Hevea brasiliensis genome provides new tools for genomic-assisted breeding and valuable loci to elevate rubber yield.</title>
        <authorList>
            <person name="Cheng H."/>
            <person name="Song X."/>
            <person name="Hu Y."/>
            <person name="Wu T."/>
            <person name="Yang Q."/>
            <person name="An Z."/>
            <person name="Feng S."/>
            <person name="Deng Z."/>
            <person name="Wu W."/>
            <person name="Zeng X."/>
            <person name="Tu M."/>
            <person name="Wang X."/>
            <person name="Huang H."/>
        </authorList>
    </citation>
    <scope>NUCLEOTIDE SEQUENCE</scope>
    <source>
        <strain evidence="3">MT/VB/25A 57/8</strain>
    </source>
</reference>
<comment type="caution">
    <text evidence="3">The sequence shown here is derived from an EMBL/GenBank/DDBJ whole genome shotgun (WGS) entry which is preliminary data.</text>
</comment>
<keyword evidence="4" id="KW-1185">Reference proteome</keyword>
<dbReference type="InterPro" id="IPR044730">
    <property type="entry name" value="RNase_H-like_dom_plant"/>
</dbReference>
<evidence type="ECO:0000313" key="3">
    <source>
        <dbReference type="EMBL" id="KAJ9188627.1"/>
    </source>
</evidence>
<sequence>MGRLKCNVDAVLFLLVSKLGLGWIAGDAAGFMVATKVKSVKGRMSVMQAEAFSFREALSWIKDGGWRNVNFKSDSCHLAHAIHNSEQDISFVSSIVNDCKFFMQSIYPCSLGFVKKSANQSTHSLCRATIFTSDEKEWAFIPPSFLEDALRFDMVQ</sequence>
<dbReference type="InterPro" id="IPR052929">
    <property type="entry name" value="RNase_H-like_EbsB-rel"/>
</dbReference>
<gene>
    <name evidence="3" type="ORF">P3X46_000007</name>
</gene>
<dbReference type="PANTHER" id="PTHR47074">
    <property type="entry name" value="BNAC02G40300D PROTEIN"/>
    <property type="match status" value="1"/>
</dbReference>
<dbReference type="InterPro" id="IPR002156">
    <property type="entry name" value="RNaseH_domain"/>
</dbReference>
<protein>
    <recommendedName>
        <fullName evidence="2">RNase H type-1 domain-containing protein</fullName>
    </recommendedName>
</protein>
<dbReference type="Pfam" id="PF13456">
    <property type="entry name" value="RVT_3"/>
    <property type="match status" value="1"/>
</dbReference>
<feature type="transmembrane region" description="Helical" evidence="1">
    <location>
        <begin position="12"/>
        <end position="34"/>
    </location>
</feature>
<name>A0ABQ9N7X7_HEVBR</name>